<dbReference type="FunFam" id="1.20.1270.280:FF:000001">
    <property type="entry name" value="dynein heavy chain 7, axonemal"/>
    <property type="match status" value="1"/>
</dbReference>
<dbReference type="GO" id="GO:0045505">
    <property type="term" value="F:dynein intermediate chain binding"/>
    <property type="evidence" value="ECO:0007669"/>
    <property type="project" value="InterPro"/>
</dbReference>
<organism evidence="4 5">
    <name type="scientific">Cloeon dipterum</name>
    <dbReference type="NCBI Taxonomy" id="197152"/>
    <lineage>
        <taxon>Eukaryota</taxon>
        <taxon>Metazoa</taxon>
        <taxon>Ecdysozoa</taxon>
        <taxon>Arthropoda</taxon>
        <taxon>Hexapoda</taxon>
        <taxon>Insecta</taxon>
        <taxon>Pterygota</taxon>
        <taxon>Palaeoptera</taxon>
        <taxon>Ephemeroptera</taxon>
        <taxon>Pisciforma</taxon>
        <taxon>Baetidae</taxon>
        <taxon>Cloeon</taxon>
    </lineage>
</organism>
<dbReference type="InterPro" id="IPR041228">
    <property type="entry name" value="Dynein_C"/>
</dbReference>
<feature type="domain" description="Dynein heavy chain region D6 P-loop" evidence="1">
    <location>
        <begin position="90"/>
        <end position="203"/>
    </location>
</feature>
<evidence type="ECO:0000313" key="5">
    <source>
        <dbReference type="Proteomes" id="UP000494165"/>
    </source>
</evidence>
<dbReference type="FunFam" id="1.10.8.720:FF:000001">
    <property type="entry name" value="dynein heavy chain 7, axonemal"/>
    <property type="match status" value="1"/>
</dbReference>
<dbReference type="InterPro" id="IPR042219">
    <property type="entry name" value="AAA_lid_11_sf"/>
</dbReference>
<name>A0A8S1BXV5_9INSE</name>
<evidence type="ECO:0000313" key="4">
    <source>
        <dbReference type="EMBL" id="CAB3360607.1"/>
    </source>
</evidence>
<protein>
    <recommendedName>
        <fullName evidence="6">Dynein heavy chain region D6 P-loop domain-containing protein</fullName>
    </recommendedName>
</protein>
<dbReference type="Gene3D" id="1.10.8.720">
    <property type="entry name" value="Region D6 of dynein motor"/>
    <property type="match status" value="1"/>
</dbReference>
<proteinExistence type="predicted"/>
<dbReference type="EMBL" id="CADEPI010000003">
    <property type="protein sequence ID" value="CAB3360607.1"/>
    <property type="molecule type" value="Genomic_DNA"/>
</dbReference>
<sequence>MIEQLSGFEESVRSSVAQWRDWFDSSNPQEEALPAPMDSVRRLGWLAVIKCLKPNKLVPAVQKLIAEEISSKFVDPPTFNLSKVFEDSTCSTPLIFILSAGSDPTSSLYQLSIEMDAKKLIFFSMGKGQGEKAEVAIKQAVKSRSWVILNNCHLATSWMPRLEHICNELLKPDVADKDFRLWLTSYPSSSFPVSILQSGIKMTNEAPKGLRSNMMRMYLNDPLSAEDYLSKRPVAQQKLLFGLCLFHAMVQERRSFGPLGWNIPYEFNDSDFDISVKQMDKFLKGSITIPFDALHYLISECFYGGRVTDGNDRRLIASLLTNFLSPAVVEEDGFNFSQSGVYSMPESTLQEGCISNIQAMPLTAKPELFGLHENAEITKEMQETNEFLHGALETQPSVGGMGVGSASLQVLYDIAEDILERMPEGFNLKAVGEKYPFDYNNSMNTVLRQELIRFNRLTSRIRSSLSMMEKAMKGQVVMTSDLEEIQSSLLVGRVPQFWLAKSYPSLKPLSSYINDLLKRLQFFEDWIKFGAPKVYWISGFYFTQSFLTGVMQNYARFFKVPIDAVGFEFDVLDTDTANEAPSVGAYCNGLFLEGARFNRETGFLDESLPKILFDPLPIIWLKPGIKADFEPRATYGCPVYKTSARRGILSTTGHSTNFVMEVQLPSKKSCGLLQANSKI</sequence>
<dbReference type="InterPro" id="IPR027417">
    <property type="entry name" value="P-loop_NTPase"/>
</dbReference>
<dbReference type="PANTHER" id="PTHR22878">
    <property type="entry name" value="DYNEIN HEAVY CHAIN 6, AXONEMAL-LIKE-RELATED"/>
    <property type="match status" value="1"/>
</dbReference>
<reference evidence="4 5" key="1">
    <citation type="submission" date="2020-04" db="EMBL/GenBank/DDBJ databases">
        <authorList>
            <person name="Alioto T."/>
            <person name="Alioto T."/>
            <person name="Gomez Garrido J."/>
        </authorList>
    </citation>
    <scope>NUCLEOTIDE SEQUENCE [LARGE SCALE GENOMIC DNA]</scope>
</reference>
<dbReference type="FunFam" id="3.40.50.300:FF:000362">
    <property type="entry name" value="Dynein, axonemal, heavy chain 6"/>
    <property type="match status" value="1"/>
</dbReference>
<dbReference type="Pfam" id="PF18198">
    <property type="entry name" value="AAA_lid_11"/>
    <property type="match status" value="1"/>
</dbReference>
<feature type="domain" description="Dynein heavy chain AAA lid" evidence="2">
    <location>
        <begin position="237"/>
        <end position="375"/>
    </location>
</feature>
<dbReference type="InterPro" id="IPR004273">
    <property type="entry name" value="Dynein_heavy_D6_P-loop"/>
</dbReference>
<evidence type="ECO:0000259" key="1">
    <source>
        <dbReference type="Pfam" id="PF03028"/>
    </source>
</evidence>
<dbReference type="Gene3D" id="3.10.490.20">
    <property type="match status" value="1"/>
</dbReference>
<dbReference type="Gene3D" id="1.20.1270.280">
    <property type="match status" value="1"/>
</dbReference>
<dbReference type="InterPro" id="IPR041658">
    <property type="entry name" value="AAA_lid_11"/>
</dbReference>
<dbReference type="OrthoDB" id="447173at2759"/>
<dbReference type="InterPro" id="IPR026983">
    <property type="entry name" value="DHC"/>
</dbReference>
<comment type="caution">
    <text evidence="4">The sequence shown here is derived from an EMBL/GenBank/DDBJ whole genome shotgun (WGS) entry which is preliminary data.</text>
</comment>
<dbReference type="GO" id="GO:0008569">
    <property type="term" value="F:minus-end-directed microtubule motor activity"/>
    <property type="evidence" value="ECO:0007669"/>
    <property type="project" value="InterPro"/>
</dbReference>
<accession>A0A8S1BXV5</accession>
<dbReference type="FunFam" id="3.10.490.20:FF:000009">
    <property type="entry name" value="Dynein heavy chain 4"/>
    <property type="match status" value="1"/>
</dbReference>
<dbReference type="Pfam" id="PF03028">
    <property type="entry name" value="Dynein_heavy"/>
    <property type="match status" value="1"/>
</dbReference>
<dbReference type="InterPro" id="IPR043160">
    <property type="entry name" value="Dynein_C_barrel"/>
</dbReference>
<dbReference type="AlphaFoldDB" id="A0A8S1BXV5"/>
<dbReference type="GO" id="GO:0030286">
    <property type="term" value="C:dynein complex"/>
    <property type="evidence" value="ECO:0007669"/>
    <property type="project" value="InterPro"/>
</dbReference>
<dbReference type="GO" id="GO:0007018">
    <property type="term" value="P:microtubule-based movement"/>
    <property type="evidence" value="ECO:0007669"/>
    <property type="project" value="InterPro"/>
</dbReference>
<evidence type="ECO:0000259" key="3">
    <source>
        <dbReference type="Pfam" id="PF18199"/>
    </source>
</evidence>
<keyword evidence="5" id="KW-1185">Reference proteome</keyword>
<evidence type="ECO:0000259" key="2">
    <source>
        <dbReference type="Pfam" id="PF18198"/>
    </source>
</evidence>
<dbReference type="Proteomes" id="UP000494165">
    <property type="component" value="Unassembled WGS sequence"/>
</dbReference>
<evidence type="ECO:0008006" key="6">
    <source>
        <dbReference type="Google" id="ProtNLM"/>
    </source>
</evidence>
<dbReference type="Gene3D" id="3.40.50.300">
    <property type="entry name" value="P-loop containing nucleotide triphosphate hydrolases"/>
    <property type="match status" value="1"/>
</dbReference>
<feature type="domain" description="Dynein heavy chain C-terminal" evidence="3">
    <location>
        <begin position="382"/>
        <end position="669"/>
    </location>
</feature>
<gene>
    <name evidence="4" type="ORF">CLODIP_2_CD08827</name>
</gene>
<dbReference type="PANTHER" id="PTHR22878:SF71">
    <property type="entry name" value="DYNEIN, AXONEMAL, HEAVY CHAIN 3"/>
    <property type="match status" value="1"/>
</dbReference>
<dbReference type="GO" id="GO:0051959">
    <property type="term" value="F:dynein light intermediate chain binding"/>
    <property type="evidence" value="ECO:0007669"/>
    <property type="project" value="InterPro"/>
</dbReference>
<dbReference type="Pfam" id="PF18199">
    <property type="entry name" value="Dynein_C"/>
    <property type="match status" value="1"/>
</dbReference>